<dbReference type="AlphaFoldDB" id="A0A2M8Q7T5"/>
<reference evidence="1 2" key="1">
    <citation type="submission" date="2017-11" db="EMBL/GenBank/DDBJ databases">
        <title>Evolution of Phototrophy in the Chloroflexi Phylum Driven by Horizontal Gene Transfer.</title>
        <authorList>
            <person name="Ward L.M."/>
            <person name="Hemp J."/>
            <person name="Shih P.M."/>
            <person name="Mcglynn S.E."/>
            <person name="Fischer W."/>
        </authorList>
    </citation>
    <scope>NUCLEOTIDE SEQUENCE [LARGE SCALE GENOMIC DNA]</scope>
    <source>
        <strain evidence="1">JP3_7</strain>
    </source>
</reference>
<feature type="non-terminal residue" evidence="1">
    <location>
        <position position="1"/>
    </location>
</feature>
<dbReference type="EMBL" id="PGTN01000698">
    <property type="protein sequence ID" value="PJF45852.1"/>
    <property type="molecule type" value="Genomic_DNA"/>
</dbReference>
<protein>
    <submittedName>
        <fullName evidence="1">Uncharacterized protein</fullName>
    </submittedName>
</protein>
<gene>
    <name evidence="1" type="ORF">CUN48_16785</name>
</gene>
<comment type="caution">
    <text evidence="1">The sequence shown here is derived from an EMBL/GenBank/DDBJ whole genome shotgun (WGS) entry which is preliminary data.</text>
</comment>
<evidence type="ECO:0000313" key="2">
    <source>
        <dbReference type="Proteomes" id="UP000230790"/>
    </source>
</evidence>
<sequence>LVVEAEFSGALKVAAREGNTLSNVLRLAWDCGDLNVLTKARRARATGAHISLIGHITRDELNRYLTSSEEANGFANRFLWCAVRRSKLLPDGGNPTDAMLEPLAERAAAAAGFARTCGELRRDEAARRAWHAVYTDLSAGRTGLFGAVTSRAEPQVMRLALIYALLDG</sequence>
<dbReference type="Proteomes" id="UP000230790">
    <property type="component" value="Unassembled WGS sequence"/>
</dbReference>
<organism evidence="1 2">
    <name type="scientific">Candidatus Thermofonsia Clade 3 bacterium</name>
    <dbReference type="NCBI Taxonomy" id="2364212"/>
    <lineage>
        <taxon>Bacteria</taxon>
        <taxon>Bacillati</taxon>
        <taxon>Chloroflexota</taxon>
        <taxon>Candidatus Thermofontia</taxon>
        <taxon>Candidatus Thermofonsia Clade 3</taxon>
    </lineage>
</organism>
<proteinExistence type="predicted"/>
<name>A0A2M8Q7T5_9CHLR</name>
<accession>A0A2M8Q7T5</accession>
<evidence type="ECO:0000313" key="1">
    <source>
        <dbReference type="EMBL" id="PJF45852.1"/>
    </source>
</evidence>
<feature type="non-terminal residue" evidence="1">
    <location>
        <position position="168"/>
    </location>
</feature>